<dbReference type="PANTHER" id="PTHR12677:SF59">
    <property type="entry name" value="GOLGI APPARATUS MEMBRANE PROTEIN TVP38-RELATED"/>
    <property type="match status" value="1"/>
</dbReference>
<feature type="transmembrane region" description="Helical" evidence="6">
    <location>
        <begin position="12"/>
        <end position="31"/>
    </location>
</feature>
<evidence type="ECO:0000313" key="8">
    <source>
        <dbReference type="EMBL" id="MBD2182956.1"/>
    </source>
</evidence>
<keyword evidence="2 6" id="KW-1003">Cell membrane</keyword>
<evidence type="ECO:0000256" key="6">
    <source>
        <dbReference type="RuleBase" id="RU366058"/>
    </source>
</evidence>
<dbReference type="InterPro" id="IPR015414">
    <property type="entry name" value="TMEM64"/>
</dbReference>
<keyword evidence="4 6" id="KW-1133">Transmembrane helix</keyword>
<sequence>MTNEQKKHSWIKLVVGIVAFIVADFILLKYTPVGSWLMPENLQALKQQAGVFAPLAYIVIYFLATLFAIPGTILTLSAGALFGAIWGALWTVIGATLGATGAFLVARFIGGEWVKQQFEKGDRLRELSQGIEENEFWFALSIRLAPIFPFNAVNYLLGLTPISLPVYILATAIGIVPGTFAYAWLGQGGLQAATGRPPWQLFGALAMLAVLSALPIVLKRWKAKKN</sequence>
<dbReference type="EMBL" id="JACJPW010000045">
    <property type="protein sequence ID" value="MBD2182956.1"/>
    <property type="molecule type" value="Genomic_DNA"/>
</dbReference>
<proteinExistence type="inferred from homology"/>
<feature type="transmembrane region" description="Helical" evidence="6">
    <location>
        <begin position="164"/>
        <end position="185"/>
    </location>
</feature>
<protein>
    <recommendedName>
        <fullName evidence="6">TVP38/TMEM64 family membrane protein</fullName>
    </recommendedName>
</protein>
<organism evidence="8 9">
    <name type="scientific">Aerosakkonema funiforme FACHB-1375</name>
    <dbReference type="NCBI Taxonomy" id="2949571"/>
    <lineage>
        <taxon>Bacteria</taxon>
        <taxon>Bacillati</taxon>
        <taxon>Cyanobacteriota</taxon>
        <taxon>Cyanophyceae</taxon>
        <taxon>Oscillatoriophycideae</taxon>
        <taxon>Aerosakkonematales</taxon>
        <taxon>Aerosakkonemataceae</taxon>
        <taxon>Aerosakkonema</taxon>
    </lineage>
</organism>
<keyword evidence="9" id="KW-1185">Reference proteome</keyword>
<keyword evidence="5 6" id="KW-0472">Membrane</keyword>
<feature type="transmembrane region" description="Helical" evidence="6">
    <location>
        <begin position="81"/>
        <end position="109"/>
    </location>
</feature>
<gene>
    <name evidence="8" type="ORF">H6G03_18120</name>
</gene>
<comment type="similarity">
    <text evidence="6">Belongs to the TVP38/TMEM64 family.</text>
</comment>
<dbReference type="AlphaFoldDB" id="A0A926VFS4"/>
<dbReference type="Proteomes" id="UP000641646">
    <property type="component" value="Unassembled WGS sequence"/>
</dbReference>
<feature type="domain" description="VTT" evidence="7">
    <location>
        <begin position="69"/>
        <end position="187"/>
    </location>
</feature>
<accession>A0A926VFS4</accession>
<evidence type="ECO:0000313" key="9">
    <source>
        <dbReference type="Proteomes" id="UP000641646"/>
    </source>
</evidence>
<comment type="caution">
    <text evidence="8">The sequence shown here is derived from an EMBL/GenBank/DDBJ whole genome shotgun (WGS) entry which is preliminary data.</text>
</comment>
<evidence type="ECO:0000256" key="4">
    <source>
        <dbReference type="ARBA" id="ARBA00022989"/>
    </source>
</evidence>
<evidence type="ECO:0000256" key="3">
    <source>
        <dbReference type="ARBA" id="ARBA00022692"/>
    </source>
</evidence>
<dbReference type="RefSeq" id="WP_190466298.1">
    <property type="nucleotide sequence ID" value="NZ_JACJPW010000045.1"/>
</dbReference>
<name>A0A926VFS4_9CYAN</name>
<feature type="transmembrane region" description="Helical" evidence="6">
    <location>
        <begin position="197"/>
        <end position="218"/>
    </location>
</feature>
<dbReference type="Pfam" id="PF09335">
    <property type="entry name" value="VTT_dom"/>
    <property type="match status" value="1"/>
</dbReference>
<dbReference type="GO" id="GO:0005886">
    <property type="term" value="C:plasma membrane"/>
    <property type="evidence" value="ECO:0007669"/>
    <property type="project" value="UniProtKB-SubCell"/>
</dbReference>
<reference evidence="8" key="1">
    <citation type="journal article" date="2015" name="ISME J.">
        <title>Draft Genome Sequence of Streptomyces incarnatus NRRL8089, which Produces the Nucleoside Antibiotic Sinefungin.</title>
        <authorList>
            <person name="Oshima K."/>
            <person name="Hattori M."/>
            <person name="Shimizu H."/>
            <person name="Fukuda K."/>
            <person name="Nemoto M."/>
            <person name="Inagaki K."/>
            <person name="Tamura T."/>
        </authorList>
    </citation>
    <scope>NUCLEOTIDE SEQUENCE</scope>
    <source>
        <strain evidence="8">FACHB-1375</strain>
    </source>
</reference>
<comment type="subcellular location">
    <subcellularLocation>
        <location evidence="1 6">Cell membrane</location>
        <topology evidence="1 6">Multi-pass membrane protein</topology>
    </subcellularLocation>
</comment>
<dbReference type="InterPro" id="IPR032816">
    <property type="entry name" value="VTT_dom"/>
</dbReference>
<dbReference type="PANTHER" id="PTHR12677">
    <property type="entry name" value="GOLGI APPARATUS MEMBRANE PROTEIN TVP38-RELATED"/>
    <property type="match status" value="1"/>
</dbReference>
<evidence type="ECO:0000256" key="1">
    <source>
        <dbReference type="ARBA" id="ARBA00004651"/>
    </source>
</evidence>
<feature type="transmembrane region" description="Helical" evidence="6">
    <location>
        <begin position="51"/>
        <end position="69"/>
    </location>
</feature>
<evidence type="ECO:0000256" key="2">
    <source>
        <dbReference type="ARBA" id="ARBA00022475"/>
    </source>
</evidence>
<evidence type="ECO:0000256" key="5">
    <source>
        <dbReference type="ARBA" id="ARBA00023136"/>
    </source>
</evidence>
<keyword evidence="3 6" id="KW-0812">Transmembrane</keyword>
<evidence type="ECO:0000259" key="7">
    <source>
        <dbReference type="Pfam" id="PF09335"/>
    </source>
</evidence>
<feature type="transmembrane region" description="Helical" evidence="6">
    <location>
        <begin position="136"/>
        <end position="157"/>
    </location>
</feature>
<reference evidence="8" key="2">
    <citation type="submission" date="2020-08" db="EMBL/GenBank/DDBJ databases">
        <authorList>
            <person name="Chen M."/>
            <person name="Teng W."/>
            <person name="Zhao L."/>
            <person name="Hu C."/>
            <person name="Zhou Y."/>
            <person name="Han B."/>
            <person name="Song L."/>
            <person name="Shu W."/>
        </authorList>
    </citation>
    <scope>NUCLEOTIDE SEQUENCE</scope>
    <source>
        <strain evidence="8">FACHB-1375</strain>
    </source>
</reference>